<evidence type="ECO:0000259" key="1">
    <source>
        <dbReference type="Pfam" id="PF09706"/>
    </source>
</evidence>
<dbReference type="InterPro" id="IPR019121">
    <property type="entry name" value="CRISPR-assoc_CXXC-CXXC_dom"/>
</dbReference>
<dbReference type="CDD" id="cd09754">
    <property type="entry name" value="Cas8a1_I-A"/>
    <property type="match status" value="1"/>
</dbReference>
<accession>A0A1M4TWS8</accession>
<keyword evidence="3" id="KW-1185">Reference proteome</keyword>
<gene>
    <name evidence="2" type="ORF">SAMN02745784_00897</name>
</gene>
<organism evidence="2 3">
    <name type="scientific">Tissierella praeacuta DSM 18095</name>
    <dbReference type="NCBI Taxonomy" id="1123404"/>
    <lineage>
        <taxon>Bacteria</taxon>
        <taxon>Bacillati</taxon>
        <taxon>Bacillota</taxon>
        <taxon>Tissierellia</taxon>
        <taxon>Tissierellales</taxon>
        <taxon>Tissierellaceae</taxon>
        <taxon>Tissierella</taxon>
    </lineage>
</organism>
<dbReference type="RefSeq" id="WP_072973554.1">
    <property type="nucleotide sequence ID" value="NZ_FQTY01000002.1"/>
</dbReference>
<dbReference type="GeneID" id="90996264"/>
<evidence type="ECO:0000313" key="3">
    <source>
        <dbReference type="Proteomes" id="UP000184114"/>
    </source>
</evidence>
<dbReference type="NCBIfam" id="TIGR01908">
    <property type="entry name" value="cas_CXXC_CXXC"/>
    <property type="match status" value="1"/>
</dbReference>
<feature type="domain" description="CRISPR-associated protein CXXC-CXXC" evidence="1">
    <location>
        <begin position="224"/>
        <end position="285"/>
    </location>
</feature>
<dbReference type="AlphaFoldDB" id="A0A1M4TWS8"/>
<evidence type="ECO:0000313" key="2">
    <source>
        <dbReference type="EMBL" id="SHE48919.1"/>
    </source>
</evidence>
<protein>
    <submittedName>
        <fullName evidence="2">CRISPR-associated protein Cst1</fullName>
    </submittedName>
</protein>
<dbReference type="InterPro" id="IPR010180">
    <property type="entry name" value="CRISPR-assoc_prot_CXXC-CXXC"/>
</dbReference>
<name>A0A1M4TWS8_9FIRM</name>
<dbReference type="STRING" id="1123404.SAMN02745784_00897"/>
<dbReference type="EMBL" id="FQTY01000002">
    <property type="protein sequence ID" value="SHE48919.1"/>
    <property type="molecule type" value="Genomic_DNA"/>
</dbReference>
<dbReference type="Proteomes" id="UP000184114">
    <property type="component" value="Unassembled WGS sequence"/>
</dbReference>
<proteinExistence type="predicted"/>
<sequence>MGEKIRLYMEDWLYNSGLVGFYNILEHAEDNVKIDKNYIEFELENLIRFEEKYFKYFTDKYKDIFSLNKILSFEEFIDKQEENNFEEFDGKKLESMNKYISDVVKKQIKSNSYKSAYELIDSPVDVLELEKSLKTIKLKKKQEISEILPEIKDRFTILKEIIEYMKLEKSQKYIGAKNAMYTIIKNGWNGVCFLNPQTKEKDMYIDYKNYFIEPAIEYLNIDKSKFKYNCFSCDKSMKDFSNDLSFLNSTGFDVSRKSSHVWEFQNDIAVCPICKLVYSCVPAGISYLYDKGIYINDNSSMRNAIDINNKIYMEIYKQNRDDKKLTYKALVESINEEYNDKIKYELADIQLIRYEDEKYRFNILSRKSLEIIKASEDDLNKLINCGFKEINTYFNVYELVIDRLLNSQNMFTLVQKMLHYKLSKPKDSHYNSFHVIRILRINTRFLKGVGCMKGVYKDIVRDGNDEGKKLREKYRSKGAIDKLSGISYRLLNSLKTNNVDSFMDTLLNCYLYVKSSVPEIFLDALKNEERFKTIGYAFVAGLIEGKKENNNDNENGGKDNE</sequence>
<reference evidence="3" key="1">
    <citation type="submission" date="2016-11" db="EMBL/GenBank/DDBJ databases">
        <authorList>
            <person name="Varghese N."/>
            <person name="Submissions S."/>
        </authorList>
    </citation>
    <scope>NUCLEOTIDE SEQUENCE [LARGE SCALE GENOMIC DNA]</scope>
    <source>
        <strain evidence="3">DSM 18095</strain>
    </source>
</reference>
<dbReference type="Pfam" id="PF09706">
    <property type="entry name" value="Cas_CXXC_CXXC"/>
    <property type="match status" value="1"/>
</dbReference>